<dbReference type="PANTHER" id="PTHR30625:SF15">
    <property type="entry name" value="BIOPOLYMER TRANSPORT PROTEIN EXBB"/>
    <property type="match status" value="1"/>
</dbReference>
<keyword evidence="6 9" id="KW-1133">Transmembrane helix</keyword>
<reference evidence="12 14" key="2">
    <citation type="submission" date="2018-03" db="EMBL/GenBank/DDBJ databases">
        <title>Draft Genome Sequences of the Obligatory Marine Myxobacteria Enhygromyxa salina SWB007.</title>
        <authorList>
            <person name="Poehlein A."/>
            <person name="Moghaddam J.A."/>
            <person name="Harms H."/>
            <person name="Alanjari M."/>
            <person name="Koenig G.M."/>
            <person name="Daniel R."/>
            <person name="Schaeberle T.F."/>
        </authorList>
    </citation>
    <scope>NUCLEOTIDE SEQUENCE [LARGE SCALE GENOMIC DNA]</scope>
    <source>
        <strain evidence="12 14">SWB007</strain>
    </source>
</reference>
<keyword evidence="4 9" id="KW-0812">Transmembrane</keyword>
<dbReference type="EMBL" id="JMCC02000089">
    <property type="protein sequence ID" value="KIG13736.1"/>
    <property type="molecule type" value="Genomic_DNA"/>
</dbReference>
<name>A0A0C2CRE7_9BACT</name>
<evidence type="ECO:0000256" key="8">
    <source>
        <dbReference type="RuleBase" id="RU004057"/>
    </source>
</evidence>
<evidence type="ECO:0000256" key="9">
    <source>
        <dbReference type="SAM" id="Phobius"/>
    </source>
</evidence>
<comment type="caution">
    <text evidence="11">The sequence shown here is derived from an EMBL/GenBank/DDBJ whole genome shotgun (WGS) entry which is preliminary data.</text>
</comment>
<evidence type="ECO:0000256" key="5">
    <source>
        <dbReference type="ARBA" id="ARBA00022927"/>
    </source>
</evidence>
<evidence type="ECO:0000313" key="12">
    <source>
        <dbReference type="EMBL" id="PRP96346.1"/>
    </source>
</evidence>
<organism evidence="11 13">
    <name type="scientific">Enhygromyxa salina</name>
    <dbReference type="NCBI Taxonomy" id="215803"/>
    <lineage>
        <taxon>Bacteria</taxon>
        <taxon>Pseudomonadati</taxon>
        <taxon>Myxococcota</taxon>
        <taxon>Polyangia</taxon>
        <taxon>Nannocystales</taxon>
        <taxon>Nannocystaceae</taxon>
        <taxon>Enhygromyxa</taxon>
    </lineage>
</organism>
<dbReference type="OrthoDB" id="9784084at2"/>
<feature type="domain" description="MotA/TolQ/ExbB proton channel" evidence="10">
    <location>
        <begin position="73"/>
        <end position="193"/>
    </location>
</feature>
<dbReference type="RefSeq" id="WP_052555059.1">
    <property type="nucleotide sequence ID" value="NZ_JMCC02000089.1"/>
</dbReference>
<dbReference type="PANTHER" id="PTHR30625">
    <property type="entry name" value="PROTEIN TOLQ"/>
    <property type="match status" value="1"/>
</dbReference>
<keyword evidence="2 8" id="KW-0813">Transport</keyword>
<dbReference type="GO" id="GO:0005886">
    <property type="term" value="C:plasma membrane"/>
    <property type="evidence" value="ECO:0007669"/>
    <property type="project" value="UniProtKB-SubCell"/>
</dbReference>
<comment type="similarity">
    <text evidence="8">Belongs to the exbB/tolQ family.</text>
</comment>
<evidence type="ECO:0000313" key="11">
    <source>
        <dbReference type="EMBL" id="KIG13736.1"/>
    </source>
</evidence>
<keyword evidence="7 9" id="KW-0472">Membrane</keyword>
<evidence type="ECO:0000256" key="1">
    <source>
        <dbReference type="ARBA" id="ARBA00004651"/>
    </source>
</evidence>
<gene>
    <name evidence="11" type="ORF">DB30_07582</name>
    <name evidence="12" type="ORF">ENSA7_71610</name>
</gene>
<evidence type="ECO:0000259" key="10">
    <source>
        <dbReference type="Pfam" id="PF01618"/>
    </source>
</evidence>
<reference evidence="11 13" key="1">
    <citation type="submission" date="2014-12" db="EMBL/GenBank/DDBJ databases">
        <title>Genome assembly of Enhygromyxa salina DSM 15201.</title>
        <authorList>
            <person name="Sharma G."/>
            <person name="Subramanian S."/>
        </authorList>
    </citation>
    <scope>NUCLEOTIDE SEQUENCE [LARGE SCALE GENOMIC DNA]</scope>
    <source>
        <strain evidence="11 13">DSM 15201</strain>
    </source>
</reference>
<keyword evidence="3" id="KW-1003">Cell membrane</keyword>
<dbReference type="AlphaFoldDB" id="A0A0C2CRE7"/>
<keyword evidence="5 8" id="KW-0653">Protein transport</keyword>
<feature type="transmembrane region" description="Helical" evidence="9">
    <location>
        <begin position="155"/>
        <end position="181"/>
    </location>
</feature>
<dbReference type="InterPro" id="IPR050790">
    <property type="entry name" value="ExbB/TolQ_transport"/>
</dbReference>
<evidence type="ECO:0000256" key="7">
    <source>
        <dbReference type="ARBA" id="ARBA00023136"/>
    </source>
</evidence>
<evidence type="ECO:0000256" key="4">
    <source>
        <dbReference type="ARBA" id="ARBA00022692"/>
    </source>
</evidence>
<evidence type="ECO:0000313" key="14">
    <source>
        <dbReference type="Proteomes" id="UP000238823"/>
    </source>
</evidence>
<dbReference type="Pfam" id="PF01618">
    <property type="entry name" value="MotA_ExbB"/>
    <property type="match status" value="1"/>
</dbReference>
<dbReference type="EMBL" id="PVNL01000135">
    <property type="protein sequence ID" value="PRP96346.1"/>
    <property type="molecule type" value="Genomic_DNA"/>
</dbReference>
<dbReference type="Proteomes" id="UP000238823">
    <property type="component" value="Unassembled WGS sequence"/>
</dbReference>
<proteinExistence type="inferred from homology"/>
<sequence length="210" mass="22559">MGDFATFYANGGVFMHAIALCAILGLAVMVERFIFLFFRFNINGQQFFNQIQKLVMANNIDRAIKLCNAADKAALARVVKAGLTRANKSESDISAAIEESMLEVGPAINKRVPMIAAIANIATLLGLLGTIFGMLEAFRAVADAPADQRSTALARGIGIAMNTTGFGLMVAIPLLAAHIFISNLAKKISDEVELYSVKLENLLAARVRHS</sequence>
<evidence type="ECO:0000256" key="2">
    <source>
        <dbReference type="ARBA" id="ARBA00022448"/>
    </source>
</evidence>
<evidence type="ECO:0000256" key="3">
    <source>
        <dbReference type="ARBA" id="ARBA00022475"/>
    </source>
</evidence>
<comment type="subcellular location">
    <subcellularLocation>
        <location evidence="1">Cell membrane</location>
        <topology evidence="1">Multi-pass membrane protein</topology>
    </subcellularLocation>
    <subcellularLocation>
        <location evidence="8">Membrane</location>
        <topology evidence="8">Multi-pass membrane protein</topology>
    </subcellularLocation>
</comment>
<dbReference type="InterPro" id="IPR002898">
    <property type="entry name" value="MotA_ExbB_proton_chnl"/>
</dbReference>
<accession>A0A0C2CRE7</accession>
<dbReference type="GO" id="GO:0017038">
    <property type="term" value="P:protein import"/>
    <property type="evidence" value="ECO:0007669"/>
    <property type="project" value="TreeGrafter"/>
</dbReference>
<protein>
    <submittedName>
        <fullName evidence="12">Colicin uptake protein TolQ</fullName>
    </submittedName>
    <submittedName>
        <fullName evidence="11">MotA/TolQ/ExbB proton channel family protein</fullName>
    </submittedName>
</protein>
<evidence type="ECO:0000313" key="13">
    <source>
        <dbReference type="Proteomes" id="UP000031599"/>
    </source>
</evidence>
<evidence type="ECO:0000256" key="6">
    <source>
        <dbReference type="ARBA" id="ARBA00022989"/>
    </source>
</evidence>
<feature type="transmembrane region" description="Helical" evidence="9">
    <location>
        <begin position="13"/>
        <end position="38"/>
    </location>
</feature>
<dbReference type="Proteomes" id="UP000031599">
    <property type="component" value="Unassembled WGS sequence"/>
</dbReference>
<feature type="transmembrane region" description="Helical" evidence="9">
    <location>
        <begin position="115"/>
        <end position="135"/>
    </location>
</feature>